<evidence type="ECO:0000256" key="1">
    <source>
        <dbReference type="ARBA" id="ARBA00004651"/>
    </source>
</evidence>
<dbReference type="PANTHER" id="PTHR23514">
    <property type="entry name" value="BYPASS OF STOP CODON PROTEIN 6"/>
    <property type="match status" value="1"/>
</dbReference>
<dbReference type="Pfam" id="PF07690">
    <property type="entry name" value="MFS_1"/>
    <property type="match status" value="1"/>
</dbReference>
<feature type="transmembrane region" description="Helical" evidence="6">
    <location>
        <begin position="338"/>
        <end position="360"/>
    </location>
</feature>
<dbReference type="Gene3D" id="1.20.1250.20">
    <property type="entry name" value="MFS general substrate transporter like domains"/>
    <property type="match status" value="2"/>
</dbReference>
<feature type="transmembrane region" description="Helical" evidence="6">
    <location>
        <begin position="283"/>
        <end position="302"/>
    </location>
</feature>
<dbReference type="InterPro" id="IPR011701">
    <property type="entry name" value="MFS"/>
</dbReference>
<dbReference type="PANTHER" id="PTHR23514:SF13">
    <property type="entry name" value="INNER MEMBRANE PROTEIN YBJJ"/>
    <property type="match status" value="1"/>
</dbReference>
<dbReference type="GO" id="GO:0022857">
    <property type="term" value="F:transmembrane transporter activity"/>
    <property type="evidence" value="ECO:0007669"/>
    <property type="project" value="InterPro"/>
</dbReference>
<feature type="transmembrane region" description="Helical" evidence="6">
    <location>
        <begin position="102"/>
        <end position="124"/>
    </location>
</feature>
<feature type="transmembrane region" description="Helical" evidence="6">
    <location>
        <begin position="76"/>
        <end position="96"/>
    </location>
</feature>
<dbReference type="InterPro" id="IPR051788">
    <property type="entry name" value="MFS_Transporter"/>
</dbReference>
<feature type="transmembrane region" description="Helical" evidence="6">
    <location>
        <begin position="136"/>
        <end position="158"/>
    </location>
</feature>
<dbReference type="RefSeq" id="WP_310140685.1">
    <property type="nucleotide sequence ID" value="NZ_JAVDTR010000007.1"/>
</dbReference>
<dbReference type="PROSITE" id="PS50850">
    <property type="entry name" value="MFS"/>
    <property type="match status" value="1"/>
</dbReference>
<reference evidence="8" key="1">
    <citation type="submission" date="2023-07" db="EMBL/GenBank/DDBJ databases">
        <title>Sorghum-associated microbial communities from plants grown in Nebraska, USA.</title>
        <authorList>
            <person name="Schachtman D."/>
        </authorList>
    </citation>
    <scope>NUCLEOTIDE SEQUENCE</scope>
    <source>
        <strain evidence="8">BE80</strain>
    </source>
</reference>
<feature type="transmembrane region" description="Helical" evidence="6">
    <location>
        <begin position="46"/>
        <end position="69"/>
    </location>
</feature>
<evidence type="ECO:0000313" key="8">
    <source>
        <dbReference type="EMBL" id="MDR6724451.1"/>
    </source>
</evidence>
<feature type="transmembrane region" description="Helical" evidence="6">
    <location>
        <begin position="308"/>
        <end position="331"/>
    </location>
</feature>
<feature type="transmembrane region" description="Helical" evidence="6">
    <location>
        <begin position="219"/>
        <end position="236"/>
    </location>
</feature>
<dbReference type="AlphaFoldDB" id="A0AAP5H3S4"/>
<feature type="transmembrane region" description="Helical" evidence="6">
    <location>
        <begin position="248"/>
        <end position="271"/>
    </location>
</feature>
<feature type="transmembrane region" description="Helical" evidence="6">
    <location>
        <begin position="164"/>
        <end position="185"/>
    </location>
</feature>
<evidence type="ECO:0000313" key="9">
    <source>
        <dbReference type="Proteomes" id="UP001254832"/>
    </source>
</evidence>
<protein>
    <submittedName>
        <fullName evidence="8">Fucose permease</fullName>
    </submittedName>
</protein>
<dbReference type="InterPro" id="IPR036259">
    <property type="entry name" value="MFS_trans_sf"/>
</dbReference>
<dbReference type="Proteomes" id="UP001254832">
    <property type="component" value="Unassembled WGS sequence"/>
</dbReference>
<dbReference type="EMBL" id="JAVDTR010000007">
    <property type="protein sequence ID" value="MDR6724451.1"/>
    <property type="molecule type" value="Genomic_DNA"/>
</dbReference>
<dbReference type="CDD" id="cd17393">
    <property type="entry name" value="MFS_MosC_like"/>
    <property type="match status" value="1"/>
</dbReference>
<comment type="subcellular location">
    <subcellularLocation>
        <location evidence="1">Cell membrane</location>
        <topology evidence="1">Multi-pass membrane protein</topology>
    </subcellularLocation>
</comment>
<keyword evidence="3 6" id="KW-0812">Transmembrane</keyword>
<keyword evidence="4 6" id="KW-1133">Transmembrane helix</keyword>
<evidence type="ECO:0000259" key="7">
    <source>
        <dbReference type="PROSITE" id="PS50850"/>
    </source>
</evidence>
<dbReference type="SUPFAM" id="SSF103473">
    <property type="entry name" value="MFS general substrate transporter"/>
    <property type="match status" value="1"/>
</dbReference>
<sequence length="396" mass="41131">MTTVYDQNRMLRNILFLLFALPGLAFASWVARTPAVRDQLNVSTSGMGMIIFALAIGSLTGLLTAGSVIIRKGARLVIIVSSIMIVCGFIAIGVGAEAKTLAIVMIGLFIFGAGFGAAEVGLNMEGSAVEKAMGKVLLPAFHGFFSVGTLAGAAIGVGAEAIELPILIHFLILALFISIALLSSFRYLPKATGKEIVPSIDNRGTAPKKPLQVWTEKRTLLIGIMVLGMAFAEGSANDWLPLIMVDGYGVNSLTSSIVYGIFVGAMTLGRFSGGWVLDRYGRVRVLMGCAISAICGLVLVIWGQHYLLASAGVFLWGLGASLGFPVGLSAAGDDPQGAAARVGAVATSGYIASLVGPPALGFLGEHYGLLNAMIAVLIGVMISGTLTRSARPIVPE</sequence>
<proteinExistence type="predicted"/>
<evidence type="ECO:0000256" key="5">
    <source>
        <dbReference type="ARBA" id="ARBA00023136"/>
    </source>
</evidence>
<evidence type="ECO:0000256" key="3">
    <source>
        <dbReference type="ARBA" id="ARBA00022692"/>
    </source>
</evidence>
<keyword evidence="5 6" id="KW-0472">Membrane</keyword>
<evidence type="ECO:0000256" key="6">
    <source>
        <dbReference type="SAM" id="Phobius"/>
    </source>
</evidence>
<feature type="domain" description="Major facilitator superfamily (MFS) profile" evidence="7">
    <location>
        <begin position="11"/>
        <end position="391"/>
    </location>
</feature>
<name>A0AAP5H3S4_PAEAM</name>
<keyword evidence="2" id="KW-0813">Transport</keyword>
<comment type="caution">
    <text evidence="8">The sequence shown here is derived from an EMBL/GenBank/DDBJ whole genome shotgun (WGS) entry which is preliminary data.</text>
</comment>
<gene>
    <name evidence="8" type="ORF">J2W91_002919</name>
</gene>
<accession>A0AAP5H3S4</accession>
<dbReference type="GO" id="GO:0005886">
    <property type="term" value="C:plasma membrane"/>
    <property type="evidence" value="ECO:0007669"/>
    <property type="project" value="UniProtKB-SubCell"/>
</dbReference>
<evidence type="ECO:0000256" key="2">
    <source>
        <dbReference type="ARBA" id="ARBA00022448"/>
    </source>
</evidence>
<evidence type="ECO:0000256" key="4">
    <source>
        <dbReference type="ARBA" id="ARBA00022989"/>
    </source>
</evidence>
<organism evidence="8 9">
    <name type="scientific">Paenibacillus amylolyticus</name>
    <dbReference type="NCBI Taxonomy" id="1451"/>
    <lineage>
        <taxon>Bacteria</taxon>
        <taxon>Bacillati</taxon>
        <taxon>Bacillota</taxon>
        <taxon>Bacilli</taxon>
        <taxon>Bacillales</taxon>
        <taxon>Paenibacillaceae</taxon>
        <taxon>Paenibacillus</taxon>
    </lineage>
</organism>
<feature type="transmembrane region" description="Helical" evidence="6">
    <location>
        <begin position="366"/>
        <end position="386"/>
    </location>
</feature>
<dbReference type="InterPro" id="IPR020846">
    <property type="entry name" value="MFS_dom"/>
</dbReference>